<comment type="caution">
    <text evidence="2">The sequence shown here is derived from an EMBL/GenBank/DDBJ whole genome shotgun (WGS) entry which is preliminary data.</text>
</comment>
<sequence length="91" mass="9377">MTLSPTVTTPALNRAAGLLIWGGIGLALAAFIAGLTYSEPSWVLFNLLPAAFGGVIVFDLGLILGLVAVYRGQAGQVLHTADPTMLGRLSP</sequence>
<accession>A0A4Y9F1H6</accession>
<evidence type="ECO:0000256" key="1">
    <source>
        <dbReference type="SAM" id="Phobius"/>
    </source>
</evidence>
<keyword evidence="1" id="KW-0812">Transmembrane</keyword>
<reference evidence="2 3" key="1">
    <citation type="submission" date="2019-03" db="EMBL/GenBank/DDBJ databases">
        <title>Diversity of the mouse oral microbiome.</title>
        <authorList>
            <person name="Joseph S."/>
            <person name="Aduse-Opoku J."/>
            <person name="Curtis M."/>
            <person name="Wade W."/>
            <person name="Hashim A."/>
        </authorList>
    </citation>
    <scope>NUCLEOTIDE SEQUENCE [LARGE SCALE GENOMIC DNA]</scope>
    <source>
        <strain evidence="3">irhom_31</strain>
    </source>
</reference>
<organism evidence="2 3">
    <name type="scientific">Rothia nasimurium</name>
    <dbReference type="NCBI Taxonomy" id="85336"/>
    <lineage>
        <taxon>Bacteria</taxon>
        <taxon>Bacillati</taxon>
        <taxon>Actinomycetota</taxon>
        <taxon>Actinomycetes</taxon>
        <taxon>Micrococcales</taxon>
        <taxon>Micrococcaceae</taxon>
        <taxon>Rothia</taxon>
    </lineage>
</organism>
<feature type="transmembrane region" description="Helical" evidence="1">
    <location>
        <begin position="47"/>
        <end position="70"/>
    </location>
</feature>
<keyword evidence="1" id="KW-0472">Membrane</keyword>
<dbReference type="AlphaFoldDB" id="A0A4Y9F1H6"/>
<name>A0A4Y9F1H6_9MICC</name>
<dbReference type="Proteomes" id="UP000297951">
    <property type="component" value="Unassembled WGS sequence"/>
</dbReference>
<gene>
    <name evidence="2" type="ORF">E4U03_11845</name>
</gene>
<feature type="transmembrane region" description="Helical" evidence="1">
    <location>
        <begin position="12"/>
        <end position="35"/>
    </location>
</feature>
<protein>
    <submittedName>
        <fullName evidence="2">Uncharacterized protein</fullName>
    </submittedName>
</protein>
<keyword evidence="1" id="KW-1133">Transmembrane helix</keyword>
<evidence type="ECO:0000313" key="3">
    <source>
        <dbReference type="Proteomes" id="UP000297951"/>
    </source>
</evidence>
<proteinExistence type="predicted"/>
<dbReference type="EMBL" id="SPQC01000064">
    <property type="protein sequence ID" value="TFU20107.1"/>
    <property type="molecule type" value="Genomic_DNA"/>
</dbReference>
<evidence type="ECO:0000313" key="2">
    <source>
        <dbReference type="EMBL" id="TFU20107.1"/>
    </source>
</evidence>
<dbReference type="RefSeq" id="WP_135013929.1">
    <property type="nucleotide sequence ID" value="NZ_JADGLK010000064.1"/>
</dbReference>